<name>A0A1I7PI47_9BACT</name>
<organism evidence="1 2">
    <name type="scientific">Lacunisphaera limnophila</name>
    <dbReference type="NCBI Taxonomy" id="1838286"/>
    <lineage>
        <taxon>Bacteria</taxon>
        <taxon>Pseudomonadati</taxon>
        <taxon>Verrucomicrobiota</taxon>
        <taxon>Opitutia</taxon>
        <taxon>Opitutales</taxon>
        <taxon>Opitutaceae</taxon>
        <taxon>Lacunisphaera</taxon>
    </lineage>
</organism>
<dbReference type="KEGG" id="obg:Verru16b_00346"/>
<accession>A0A1I7PI47</accession>
<dbReference type="Proteomes" id="UP000095228">
    <property type="component" value="Chromosome"/>
</dbReference>
<keyword evidence="2" id="KW-1185">Reference proteome</keyword>
<evidence type="ECO:0000313" key="2">
    <source>
        <dbReference type="Proteomes" id="UP000095228"/>
    </source>
</evidence>
<dbReference type="AlphaFoldDB" id="A0A1I7PI47"/>
<evidence type="ECO:0000313" key="1">
    <source>
        <dbReference type="EMBL" id="AOS43303.1"/>
    </source>
</evidence>
<dbReference type="InterPro" id="IPR021327">
    <property type="entry name" value="DUF2934"/>
</dbReference>
<protein>
    <recommendedName>
        <fullName evidence="3">DUF2934 domain-containing protein</fullName>
    </recommendedName>
</protein>
<dbReference type="Pfam" id="PF11154">
    <property type="entry name" value="DUF2934"/>
    <property type="match status" value="1"/>
</dbReference>
<proteinExistence type="predicted"/>
<evidence type="ECO:0008006" key="3">
    <source>
        <dbReference type="Google" id="ProtNLM"/>
    </source>
</evidence>
<reference evidence="1 2" key="1">
    <citation type="submission" date="2016-06" db="EMBL/GenBank/DDBJ databases">
        <title>Three novel species with peptidoglycan cell walls form the new genus Lacunisphaera gen. nov. in the family Opitutaceae of the verrucomicrobial subdivision 4.</title>
        <authorList>
            <person name="Rast P."/>
            <person name="Gloeckner I."/>
            <person name="Jogler M."/>
            <person name="Boedeker C."/>
            <person name="Jeske O."/>
            <person name="Wiegand S."/>
            <person name="Reinhardt R."/>
            <person name="Schumann P."/>
            <person name="Rohde M."/>
            <person name="Spring S."/>
            <person name="Gloeckner F.O."/>
            <person name="Jogler C."/>
        </authorList>
    </citation>
    <scope>NUCLEOTIDE SEQUENCE [LARGE SCALE GENOMIC DNA]</scope>
    <source>
        <strain evidence="1 2">IG16b</strain>
    </source>
</reference>
<sequence length="77" mass="8683">MKARPPRAPAPEPSERDIQHAAYLLWEQAGCPPGRDEEFWFSAQARLRHSVHVATHFLTRPAASRARDAQPDPQGKD</sequence>
<dbReference type="STRING" id="1838286.Verru16b_00346"/>
<dbReference type="OrthoDB" id="200347at2"/>
<gene>
    <name evidence="1" type="ORF">Verru16b_00346</name>
</gene>
<dbReference type="EMBL" id="CP016094">
    <property type="protein sequence ID" value="AOS43303.1"/>
    <property type="molecule type" value="Genomic_DNA"/>
</dbReference>